<protein>
    <submittedName>
        <fullName evidence="1">Uncharacterized protein</fullName>
    </submittedName>
</protein>
<gene>
    <name evidence="1" type="ORF">WISP_48137</name>
</gene>
<name>A0ABQ9DG48_9PASS</name>
<sequence>MLGEQRGLQGSNAFDAFELTLFQMEFHILSIEQYKIQAAVRNPHIDKRSHVGIFRQMCEVMIKTRKSMLKISSQANILKIHFRYKQCWTLARRCISMKKTSFKWNYTGTFYPGVKQRERIVFTRPFGWHKECPIHGNTQGQFGQASEQPGLKAVLLSCKVKRCAKMDHESLKLTIRHLYNPDGKAGQIRPDNFPCKGDYNSDVCLPQGIYLSGEEDDALGNWTTERERERRNQLLQLPLKESSANTGAKFVRKKTTRSRE</sequence>
<keyword evidence="2" id="KW-1185">Reference proteome</keyword>
<reference evidence="1" key="1">
    <citation type="submission" date="2019-10" db="EMBL/GenBank/DDBJ databases">
        <authorList>
            <person name="Soares A.E.R."/>
            <person name="Aleixo A."/>
            <person name="Schneider P."/>
            <person name="Miyaki C.Y."/>
            <person name="Schneider M.P."/>
            <person name="Mello C."/>
            <person name="Vasconcelos A.T.R."/>
        </authorList>
    </citation>
    <scope>NUCLEOTIDE SEQUENCE</scope>
    <source>
        <tissue evidence="1">Muscle</tissue>
    </source>
</reference>
<evidence type="ECO:0000313" key="2">
    <source>
        <dbReference type="Proteomes" id="UP001145742"/>
    </source>
</evidence>
<accession>A0ABQ9DG48</accession>
<organism evidence="1 2">
    <name type="scientific">Willisornis vidua</name>
    <name type="common">Xingu scale-backed antbird</name>
    <dbReference type="NCBI Taxonomy" id="1566151"/>
    <lineage>
        <taxon>Eukaryota</taxon>
        <taxon>Metazoa</taxon>
        <taxon>Chordata</taxon>
        <taxon>Craniata</taxon>
        <taxon>Vertebrata</taxon>
        <taxon>Euteleostomi</taxon>
        <taxon>Archelosauria</taxon>
        <taxon>Archosauria</taxon>
        <taxon>Dinosauria</taxon>
        <taxon>Saurischia</taxon>
        <taxon>Theropoda</taxon>
        <taxon>Coelurosauria</taxon>
        <taxon>Aves</taxon>
        <taxon>Neognathae</taxon>
        <taxon>Neoaves</taxon>
        <taxon>Telluraves</taxon>
        <taxon>Australaves</taxon>
        <taxon>Passeriformes</taxon>
        <taxon>Thamnophilidae</taxon>
        <taxon>Willisornis</taxon>
    </lineage>
</organism>
<evidence type="ECO:0000313" key="1">
    <source>
        <dbReference type="EMBL" id="KAJ7420557.1"/>
    </source>
</evidence>
<dbReference type="EMBL" id="WHWB01033315">
    <property type="protein sequence ID" value="KAJ7420557.1"/>
    <property type="molecule type" value="Genomic_DNA"/>
</dbReference>
<dbReference type="Proteomes" id="UP001145742">
    <property type="component" value="Unassembled WGS sequence"/>
</dbReference>
<comment type="caution">
    <text evidence="1">The sequence shown here is derived from an EMBL/GenBank/DDBJ whole genome shotgun (WGS) entry which is preliminary data.</text>
</comment>
<proteinExistence type="predicted"/>